<organism evidence="10 11">
    <name type="scientific">Desulfurispira natronophila</name>
    <dbReference type="NCBI Taxonomy" id="682562"/>
    <lineage>
        <taxon>Bacteria</taxon>
        <taxon>Pseudomonadati</taxon>
        <taxon>Chrysiogenota</taxon>
        <taxon>Chrysiogenia</taxon>
        <taxon>Chrysiogenales</taxon>
        <taxon>Chrysiogenaceae</taxon>
        <taxon>Desulfurispira</taxon>
    </lineage>
</organism>
<evidence type="ECO:0000313" key="11">
    <source>
        <dbReference type="Proteomes" id="UP000528322"/>
    </source>
</evidence>
<keyword evidence="4" id="KW-0479">Metal-binding</keyword>
<evidence type="ECO:0000256" key="2">
    <source>
        <dbReference type="ARBA" id="ARBA00022485"/>
    </source>
</evidence>
<dbReference type="InterPro" id="IPR006311">
    <property type="entry name" value="TAT_signal"/>
</dbReference>
<dbReference type="Gene3D" id="3.30.2070.10">
    <property type="entry name" value="Formate dehydrogenase/DMSO reductase"/>
    <property type="match status" value="1"/>
</dbReference>
<dbReference type="PANTHER" id="PTHR43742:SF9">
    <property type="entry name" value="TETRATHIONATE REDUCTASE SUBUNIT A"/>
    <property type="match status" value="1"/>
</dbReference>
<keyword evidence="3" id="KW-0500">Molybdenum</keyword>
<feature type="domain" description="4Fe-4S Mo/W bis-MGD-type" evidence="9">
    <location>
        <begin position="41"/>
        <end position="97"/>
    </location>
</feature>
<keyword evidence="2" id="KW-0004">4Fe-4S</keyword>
<dbReference type="Proteomes" id="UP000528322">
    <property type="component" value="Unassembled WGS sequence"/>
</dbReference>
<protein>
    <submittedName>
        <fullName evidence="10">Thiosulfate reductase/polysulfide reductase chain A</fullName>
    </submittedName>
</protein>
<dbReference type="GO" id="GO:0043546">
    <property type="term" value="F:molybdopterin cofactor binding"/>
    <property type="evidence" value="ECO:0007669"/>
    <property type="project" value="InterPro"/>
</dbReference>
<dbReference type="GO" id="GO:0016491">
    <property type="term" value="F:oxidoreductase activity"/>
    <property type="evidence" value="ECO:0007669"/>
    <property type="project" value="UniProtKB-KW"/>
</dbReference>
<evidence type="ECO:0000256" key="3">
    <source>
        <dbReference type="ARBA" id="ARBA00022505"/>
    </source>
</evidence>
<evidence type="ECO:0000313" key="10">
    <source>
        <dbReference type="EMBL" id="MBB5020813.1"/>
    </source>
</evidence>
<dbReference type="EMBL" id="JACHID010000001">
    <property type="protein sequence ID" value="MBB5020813.1"/>
    <property type="molecule type" value="Genomic_DNA"/>
</dbReference>
<keyword evidence="5" id="KW-0732">Signal</keyword>
<dbReference type="CDD" id="cd02778">
    <property type="entry name" value="MopB_CT_Thiosulfate-R-like"/>
    <property type="match status" value="1"/>
</dbReference>
<keyword evidence="8" id="KW-0411">Iron-sulfur</keyword>
<dbReference type="SMART" id="SM00926">
    <property type="entry name" value="Molybdop_Fe4S4"/>
    <property type="match status" value="1"/>
</dbReference>
<reference evidence="10 11" key="1">
    <citation type="submission" date="2020-08" db="EMBL/GenBank/DDBJ databases">
        <title>Genomic Encyclopedia of Type Strains, Phase IV (KMG-IV): sequencing the most valuable type-strain genomes for metagenomic binning, comparative biology and taxonomic classification.</title>
        <authorList>
            <person name="Goeker M."/>
        </authorList>
    </citation>
    <scope>NUCLEOTIDE SEQUENCE [LARGE SCALE GENOMIC DNA]</scope>
    <source>
        <strain evidence="10 11">DSM 22071</strain>
    </source>
</reference>
<evidence type="ECO:0000259" key="9">
    <source>
        <dbReference type="PROSITE" id="PS51669"/>
    </source>
</evidence>
<dbReference type="Pfam" id="PF00384">
    <property type="entry name" value="Molybdopterin"/>
    <property type="match status" value="1"/>
</dbReference>
<sequence length="727" mass="81344">MTVTRRRFLQGSAAAAGALGVIPGLRYVSQASEGRSSSPEVKYVNSSCAICTNKCVFRGQVVDGVIRRLEPEPDFPRARGMMCARGNAGAWTPYDPNRLKHPLIRTGKRGEGKWRKASWEEAYKHIADKINTAVEAEGGNRSTIGFISSEGTYQEHYYQGFRTVFGSPNILRHPTICLSSNIRGFMSVFGTYPNADIINSDYIILAGADRAESIFTPDTIDMFGKKGKTIICIDPRFTKTAAKSTKWFPINPGTDMAFALAMIHVILKENLQDQDFIDEYCTGFAELKEHVKDSTPAWAEQETGIPASEIERIAREFAKAKAPVFYPGRRSGWQKSEVHTRRSIAMVNAIVGNWDKEGGLVPNSSISIRRRPMRPVRYANAQPRLEADDVEFLNDGDGSWIPWRDRALKADPYRIRGLMIYKQNVVDSVPDRNKTFELFDKMDIIVCVDTFMSDTAWYADVVLPETNYLERQDPPFPLSGIEPSVIFRQPLIERMYDTKPGHDIFSELAAYFEDENGRSLGNHFRGTIEDHMNTEVSARELEQLKTKGFYTTGEGPVIGRTRRGELGINTPTGKVELYSEDFAGRGLDPLPVYKRPEKPGSGKFRFLVGRHAIHTHSMTAAFPELNWHMPENAIWINTKRANELGVKSGDMVKVTNRTGGSDTIKAQATEAIHPDCVYFAQGYGSLSKDKPLVYGRGAAQSAVLESHFEPISGNALMHETIVEIRKV</sequence>
<dbReference type="Pfam" id="PF01568">
    <property type="entry name" value="Molydop_binding"/>
    <property type="match status" value="1"/>
</dbReference>
<evidence type="ECO:0000256" key="6">
    <source>
        <dbReference type="ARBA" id="ARBA00023002"/>
    </source>
</evidence>
<dbReference type="AlphaFoldDB" id="A0A7W7Y2F0"/>
<keyword evidence="6" id="KW-0560">Oxidoreductase</keyword>
<evidence type="ECO:0000256" key="5">
    <source>
        <dbReference type="ARBA" id="ARBA00022729"/>
    </source>
</evidence>
<dbReference type="InterPro" id="IPR006963">
    <property type="entry name" value="Mopterin_OxRdtase_4Fe-4S_dom"/>
</dbReference>
<gene>
    <name evidence="10" type="ORF">HNR37_000116</name>
</gene>
<evidence type="ECO:0000256" key="1">
    <source>
        <dbReference type="ARBA" id="ARBA00010312"/>
    </source>
</evidence>
<dbReference type="Gene3D" id="3.40.50.740">
    <property type="match status" value="1"/>
</dbReference>
<dbReference type="InterPro" id="IPR019546">
    <property type="entry name" value="TAT_signal_bac_arc"/>
</dbReference>
<name>A0A7W7Y2F0_9BACT</name>
<dbReference type="PROSITE" id="PS51318">
    <property type="entry name" value="TAT"/>
    <property type="match status" value="1"/>
</dbReference>
<dbReference type="InterPro" id="IPR009010">
    <property type="entry name" value="Asp_de-COase-like_dom_sf"/>
</dbReference>
<dbReference type="InterPro" id="IPR050612">
    <property type="entry name" value="Prok_Mopterin_Oxidored"/>
</dbReference>
<evidence type="ECO:0000256" key="8">
    <source>
        <dbReference type="ARBA" id="ARBA00023014"/>
    </source>
</evidence>
<dbReference type="GO" id="GO:0051539">
    <property type="term" value="F:4 iron, 4 sulfur cluster binding"/>
    <property type="evidence" value="ECO:0007669"/>
    <property type="project" value="UniProtKB-KW"/>
</dbReference>
<comment type="caution">
    <text evidence="10">The sequence shown here is derived from an EMBL/GenBank/DDBJ whole genome shotgun (WGS) entry which is preliminary data.</text>
</comment>
<dbReference type="Gene3D" id="3.40.228.10">
    <property type="entry name" value="Dimethylsulfoxide Reductase, domain 2"/>
    <property type="match status" value="1"/>
</dbReference>
<dbReference type="SUPFAM" id="SSF50692">
    <property type="entry name" value="ADC-like"/>
    <property type="match status" value="1"/>
</dbReference>
<dbReference type="Gene3D" id="2.40.40.20">
    <property type="match status" value="1"/>
</dbReference>
<dbReference type="GO" id="GO:0046872">
    <property type="term" value="F:metal ion binding"/>
    <property type="evidence" value="ECO:0007669"/>
    <property type="project" value="UniProtKB-KW"/>
</dbReference>
<dbReference type="NCBIfam" id="TIGR01409">
    <property type="entry name" value="TAT_signal_seq"/>
    <property type="match status" value="1"/>
</dbReference>
<evidence type="ECO:0000256" key="4">
    <source>
        <dbReference type="ARBA" id="ARBA00022723"/>
    </source>
</evidence>
<proteinExistence type="inferred from homology"/>
<keyword evidence="7" id="KW-0408">Iron</keyword>
<comment type="similarity">
    <text evidence="1">Belongs to the prokaryotic molybdopterin-containing oxidoreductase family.</text>
</comment>
<accession>A0A7W7Y2F0</accession>
<dbReference type="PROSITE" id="PS51669">
    <property type="entry name" value="4FE4S_MOW_BIS_MGD"/>
    <property type="match status" value="1"/>
</dbReference>
<evidence type="ECO:0000256" key="7">
    <source>
        <dbReference type="ARBA" id="ARBA00023004"/>
    </source>
</evidence>
<dbReference type="RefSeq" id="WP_183728313.1">
    <property type="nucleotide sequence ID" value="NZ_JACHID010000001.1"/>
</dbReference>
<dbReference type="Pfam" id="PF04879">
    <property type="entry name" value="Molybdop_Fe4S4"/>
    <property type="match status" value="1"/>
</dbReference>
<keyword evidence="11" id="KW-1185">Reference proteome</keyword>
<dbReference type="Gene3D" id="2.20.25.90">
    <property type="entry name" value="ADC-like domains"/>
    <property type="match status" value="1"/>
</dbReference>
<dbReference type="InterPro" id="IPR006656">
    <property type="entry name" value="Mopterin_OxRdtase"/>
</dbReference>
<dbReference type="InterPro" id="IPR006657">
    <property type="entry name" value="MoPterin_dinucl-bd_dom"/>
</dbReference>
<dbReference type="SUPFAM" id="SSF53706">
    <property type="entry name" value="Formate dehydrogenase/DMSO reductase, domains 1-3"/>
    <property type="match status" value="1"/>
</dbReference>
<dbReference type="PANTHER" id="PTHR43742">
    <property type="entry name" value="TRIMETHYLAMINE-N-OXIDE REDUCTASE"/>
    <property type="match status" value="1"/>
</dbReference>